<dbReference type="Proteomes" id="UP000653231">
    <property type="component" value="Unassembled WGS sequence"/>
</dbReference>
<dbReference type="PANTHER" id="PTHR36453:SF1">
    <property type="entry name" value="RIGHT HANDED BETA HELIX DOMAIN-CONTAINING PROTEIN"/>
    <property type="match status" value="1"/>
</dbReference>
<dbReference type="PANTHER" id="PTHR36453">
    <property type="entry name" value="SECRETED PROTEIN-RELATED"/>
    <property type="match status" value="1"/>
</dbReference>
<gene>
    <name evidence="1" type="ORF">IEQ31_34785</name>
</gene>
<comment type="caution">
    <text evidence="1">The sequence shown here is derived from an EMBL/GenBank/DDBJ whole genome shotgun (WGS) entry which is preliminary data.</text>
</comment>
<accession>A0ABR8LER1</accession>
<dbReference type="SMART" id="SM00710">
    <property type="entry name" value="PbH1"/>
    <property type="match status" value="5"/>
</dbReference>
<dbReference type="InterPro" id="IPR011050">
    <property type="entry name" value="Pectin_lyase_fold/virulence"/>
</dbReference>
<dbReference type="InterPro" id="IPR006626">
    <property type="entry name" value="PbH1"/>
</dbReference>
<name>A0ABR8LER1_9ACTN</name>
<protein>
    <submittedName>
        <fullName evidence="1">Right-handed parallel beta-helix repeat-containing protein</fullName>
    </submittedName>
</protein>
<keyword evidence="2" id="KW-1185">Reference proteome</keyword>
<dbReference type="SUPFAM" id="SSF51126">
    <property type="entry name" value="Pectin lyase-like"/>
    <property type="match status" value="1"/>
</dbReference>
<reference evidence="1 2" key="1">
    <citation type="submission" date="2020-09" db="EMBL/GenBank/DDBJ databases">
        <title>Actinomycete isolated from the Camponotus japonicus Mayr.</title>
        <authorList>
            <person name="Gong X."/>
        </authorList>
    </citation>
    <scope>NUCLEOTIDE SEQUENCE [LARGE SCALE GENOMIC DNA]</scope>
    <source>
        <strain evidence="1 2">2C-HV3</strain>
    </source>
</reference>
<dbReference type="EMBL" id="JACXRZ010000047">
    <property type="protein sequence ID" value="MBD3148309.1"/>
    <property type="molecule type" value="Genomic_DNA"/>
</dbReference>
<organism evidence="1 2">
    <name type="scientific">Microbispora bryophytorum subsp. camponoti</name>
    <dbReference type="NCBI Taxonomy" id="1677852"/>
    <lineage>
        <taxon>Bacteria</taxon>
        <taxon>Bacillati</taxon>
        <taxon>Actinomycetota</taxon>
        <taxon>Actinomycetes</taxon>
        <taxon>Streptosporangiales</taxon>
        <taxon>Streptosporangiaceae</taxon>
        <taxon>Microbispora</taxon>
    </lineage>
</organism>
<dbReference type="Gene3D" id="2.160.20.10">
    <property type="entry name" value="Single-stranded right-handed beta-helix, Pectin lyase-like"/>
    <property type="match status" value="2"/>
</dbReference>
<evidence type="ECO:0000313" key="1">
    <source>
        <dbReference type="EMBL" id="MBD3148309.1"/>
    </source>
</evidence>
<proteinExistence type="predicted"/>
<evidence type="ECO:0000313" key="2">
    <source>
        <dbReference type="Proteomes" id="UP000653231"/>
    </source>
</evidence>
<dbReference type="InterPro" id="IPR012334">
    <property type="entry name" value="Pectin_lyas_fold"/>
</dbReference>
<sequence>MHQGSRKQVKQGHLATLLASASVAAVGIVVVGATPALAVPPHPGRTTIVVSPDGDDHHQGTPGKPLRTLPAAQAMARASARAGSAVTVELRDGTYRLDKPLRFTAEDSGSGAKPVTWTAAKGTHPIISGGRSVTGWTSYDAGKNIFVASVPKGQDSRQLYKNDAAVPRAAITIARGDVTITESGMEIKNPALNYLATLPDQSRIEVESQGSFTDRYAPVQTISGTTITMQQPAWQNNNWGYDTLARPFAGGQLLLENSYAFLQEGQWYLDPAAGKLYYRAAAGEDPNGASFVLPSLESLVQIAGSYANPVHDLTFSGIQFSHSTWLSPGSSIGYADQQNGAFIPKAYPQPADYLSSCQSGCPLFEGARNGWNQMPAAVQVAAATRVKFTDDIFAHLGQVGLGIGLDANANGAGIGLGVTETTVHHNLFTDLGGAGVVAGGVQPDAHHPGDPAMTLRDITIDNNFVTDVAKDYKEMSGILTTYVDHAVIAHNEVSNLAYDGIDTGWGWGANDAGGSQDYKNRGLYAYQPIYTTPTTLKNTEVTGNLIHGVKKVFHDGGSLYNLSANPGAVFSGNYIYDTKRTVGLYLDEGSRYVTMKNNVIQDCGVWVFTNSYGTINNTSDNVLQHNWYNSGGTQTPDAGVHNNQLIDNVQVSGTAWPADAQQVIEQAGIEPALRTFPGVSR</sequence>